<name>A0A0G4GHA8_VITBC</name>
<dbReference type="EMBL" id="CDMY01000666">
    <property type="protein sequence ID" value="CEM29122.1"/>
    <property type="molecule type" value="Genomic_DNA"/>
</dbReference>
<dbReference type="AlphaFoldDB" id="A0A0G4GHA8"/>
<dbReference type="Proteomes" id="UP000041254">
    <property type="component" value="Unassembled WGS sequence"/>
</dbReference>
<feature type="signal peptide" evidence="1">
    <location>
        <begin position="1"/>
        <end position="21"/>
    </location>
</feature>
<accession>A0A0G4GHA8</accession>
<feature type="chain" id="PRO_5005190187" evidence="1">
    <location>
        <begin position="22"/>
        <end position="160"/>
    </location>
</feature>
<gene>
    <name evidence="2" type="ORF">Vbra_9973</name>
</gene>
<dbReference type="InParanoid" id="A0A0G4GHA8"/>
<protein>
    <submittedName>
        <fullName evidence="2">Uncharacterized protein</fullName>
    </submittedName>
</protein>
<evidence type="ECO:0000313" key="2">
    <source>
        <dbReference type="EMBL" id="CEM29122.1"/>
    </source>
</evidence>
<sequence length="160" mass="17070">MAATLFLLVASALLLAPPSAALPDVTAAPDVADSSSPDLFGALGEQVETFLNRMEEKIGSISPLVIDDGKKPREKIMAALEHIEAVRAKANATSAPNEADRPRKPMAEGELTDIVNLVEELIAEIERFLKDAEGDISSVLFSLLGSLEHFLNNLLALLPL</sequence>
<keyword evidence="1" id="KW-0732">Signal</keyword>
<organism evidence="2 3">
    <name type="scientific">Vitrella brassicaformis (strain CCMP3155)</name>
    <dbReference type="NCBI Taxonomy" id="1169540"/>
    <lineage>
        <taxon>Eukaryota</taxon>
        <taxon>Sar</taxon>
        <taxon>Alveolata</taxon>
        <taxon>Colpodellida</taxon>
        <taxon>Vitrellaceae</taxon>
        <taxon>Vitrella</taxon>
    </lineage>
</organism>
<reference evidence="2 3" key="1">
    <citation type="submission" date="2014-11" db="EMBL/GenBank/DDBJ databases">
        <authorList>
            <person name="Zhu J."/>
            <person name="Qi W."/>
            <person name="Song R."/>
        </authorList>
    </citation>
    <scope>NUCLEOTIDE SEQUENCE [LARGE SCALE GENOMIC DNA]</scope>
</reference>
<keyword evidence="3" id="KW-1185">Reference proteome</keyword>
<proteinExistence type="predicted"/>
<dbReference type="VEuPathDB" id="CryptoDB:Vbra_9973"/>
<evidence type="ECO:0000256" key="1">
    <source>
        <dbReference type="SAM" id="SignalP"/>
    </source>
</evidence>
<evidence type="ECO:0000313" key="3">
    <source>
        <dbReference type="Proteomes" id="UP000041254"/>
    </source>
</evidence>